<accession>A0AAN6Z1Q2</accession>
<evidence type="ECO:0000313" key="2">
    <source>
        <dbReference type="Proteomes" id="UP001302602"/>
    </source>
</evidence>
<keyword evidence="2" id="KW-1185">Reference proteome</keyword>
<dbReference type="AlphaFoldDB" id="A0AAN6Z1Q2"/>
<dbReference type="Proteomes" id="UP001302602">
    <property type="component" value="Unassembled WGS sequence"/>
</dbReference>
<evidence type="ECO:0000313" key="1">
    <source>
        <dbReference type="EMBL" id="KAK4121643.1"/>
    </source>
</evidence>
<name>A0AAN6Z1Q2_9PEZI</name>
<protein>
    <submittedName>
        <fullName evidence="1">Uncharacterized protein</fullName>
    </submittedName>
</protein>
<reference evidence="1" key="2">
    <citation type="submission" date="2023-05" db="EMBL/GenBank/DDBJ databases">
        <authorList>
            <consortium name="Lawrence Berkeley National Laboratory"/>
            <person name="Steindorff A."/>
            <person name="Hensen N."/>
            <person name="Bonometti L."/>
            <person name="Westerberg I."/>
            <person name="Brannstrom I.O."/>
            <person name="Guillou S."/>
            <person name="Cros-Aarteil S."/>
            <person name="Calhoun S."/>
            <person name="Haridas S."/>
            <person name="Kuo A."/>
            <person name="Mondo S."/>
            <person name="Pangilinan J."/>
            <person name="Riley R."/>
            <person name="Labutti K."/>
            <person name="Andreopoulos B."/>
            <person name="Lipzen A."/>
            <person name="Chen C."/>
            <person name="Yanf M."/>
            <person name="Daum C."/>
            <person name="Ng V."/>
            <person name="Clum A."/>
            <person name="Ohm R."/>
            <person name="Martin F."/>
            <person name="Silar P."/>
            <person name="Natvig D."/>
            <person name="Lalanne C."/>
            <person name="Gautier V."/>
            <person name="Ament-Velasquez S.L."/>
            <person name="Kruys A."/>
            <person name="Hutchinson M.I."/>
            <person name="Powell A.J."/>
            <person name="Barry K."/>
            <person name="Miller A.N."/>
            <person name="Grigoriev I.V."/>
            <person name="Debuchy R."/>
            <person name="Gladieux P."/>
            <person name="Thoren M.H."/>
            <person name="Johannesson H."/>
        </authorList>
    </citation>
    <scope>NUCLEOTIDE SEQUENCE</scope>
    <source>
        <strain evidence="1">CBS 731.68</strain>
    </source>
</reference>
<gene>
    <name evidence="1" type="ORF">N657DRAFT_682711</name>
</gene>
<dbReference type="GeneID" id="87833276"/>
<dbReference type="RefSeq" id="XP_062645414.1">
    <property type="nucleotide sequence ID" value="XM_062796508.1"/>
</dbReference>
<organism evidence="1 2">
    <name type="scientific">Parathielavia appendiculata</name>
    <dbReference type="NCBI Taxonomy" id="2587402"/>
    <lineage>
        <taxon>Eukaryota</taxon>
        <taxon>Fungi</taxon>
        <taxon>Dikarya</taxon>
        <taxon>Ascomycota</taxon>
        <taxon>Pezizomycotina</taxon>
        <taxon>Sordariomycetes</taxon>
        <taxon>Sordariomycetidae</taxon>
        <taxon>Sordariales</taxon>
        <taxon>Chaetomiaceae</taxon>
        <taxon>Parathielavia</taxon>
    </lineage>
</organism>
<reference evidence="1" key="1">
    <citation type="journal article" date="2023" name="Mol. Phylogenet. Evol.">
        <title>Genome-scale phylogeny and comparative genomics of the fungal order Sordariales.</title>
        <authorList>
            <person name="Hensen N."/>
            <person name="Bonometti L."/>
            <person name="Westerberg I."/>
            <person name="Brannstrom I.O."/>
            <person name="Guillou S."/>
            <person name="Cros-Aarteil S."/>
            <person name="Calhoun S."/>
            <person name="Haridas S."/>
            <person name="Kuo A."/>
            <person name="Mondo S."/>
            <person name="Pangilinan J."/>
            <person name="Riley R."/>
            <person name="LaButti K."/>
            <person name="Andreopoulos B."/>
            <person name="Lipzen A."/>
            <person name="Chen C."/>
            <person name="Yan M."/>
            <person name="Daum C."/>
            <person name="Ng V."/>
            <person name="Clum A."/>
            <person name="Steindorff A."/>
            <person name="Ohm R.A."/>
            <person name="Martin F."/>
            <person name="Silar P."/>
            <person name="Natvig D.O."/>
            <person name="Lalanne C."/>
            <person name="Gautier V."/>
            <person name="Ament-Velasquez S.L."/>
            <person name="Kruys A."/>
            <person name="Hutchinson M.I."/>
            <person name="Powell A.J."/>
            <person name="Barry K."/>
            <person name="Miller A.N."/>
            <person name="Grigoriev I.V."/>
            <person name="Debuchy R."/>
            <person name="Gladieux P."/>
            <person name="Hiltunen Thoren M."/>
            <person name="Johannesson H."/>
        </authorList>
    </citation>
    <scope>NUCLEOTIDE SEQUENCE</scope>
    <source>
        <strain evidence="1">CBS 731.68</strain>
    </source>
</reference>
<comment type="caution">
    <text evidence="1">The sequence shown here is derived from an EMBL/GenBank/DDBJ whole genome shotgun (WGS) entry which is preliminary data.</text>
</comment>
<sequence>MVTAAVYSEVKRLYWSVQELVDLRRRKCQVQIISVLREKAAVSRLGVVHADADDTAATGLTNSAVTTTTTAAVPAPRPSRCLTGRHAAAGGGLLTLSPPPRLSIPIRFPSRTTGRQVVGVGRRGRLCLCATAAARPGRGPVCVDYHGVNFAA</sequence>
<dbReference type="EMBL" id="MU853233">
    <property type="protein sequence ID" value="KAK4121643.1"/>
    <property type="molecule type" value="Genomic_DNA"/>
</dbReference>
<proteinExistence type="predicted"/>